<name>A0A1C3N924_9ACTN</name>
<dbReference type="EMBL" id="LT598496">
    <property type="protein sequence ID" value="SBV29081.1"/>
    <property type="molecule type" value="Genomic_DNA"/>
</dbReference>
<feature type="signal peptide" evidence="1">
    <location>
        <begin position="1"/>
        <end position="40"/>
    </location>
</feature>
<dbReference type="Proteomes" id="UP000199393">
    <property type="component" value="Chromosome I"/>
</dbReference>
<reference evidence="3" key="1">
    <citation type="submission" date="2016-06" db="EMBL/GenBank/DDBJ databases">
        <authorList>
            <person name="Varghese N."/>
        </authorList>
    </citation>
    <scope>NUCLEOTIDE SEQUENCE [LARGE SCALE GENOMIC DNA]</scope>
    <source>
        <strain evidence="3">DSM 45344</strain>
    </source>
</reference>
<dbReference type="Pfam" id="PF19741">
    <property type="entry name" value="DUF6230"/>
    <property type="match status" value="1"/>
</dbReference>
<dbReference type="PATRIC" id="fig|307121.4.peg.4743"/>
<evidence type="ECO:0008006" key="4">
    <source>
        <dbReference type="Google" id="ProtNLM"/>
    </source>
</evidence>
<evidence type="ECO:0000313" key="2">
    <source>
        <dbReference type="EMBL" id="SBV29081.1"/>
    </source>
</evidence>
<evidence type="ECO:0000256" key="1">
    <source>
        <dbReference type="SAM" id="SignalP"/>
    </source>
</evidence>
<dbReference type="AlphaFoldDB" id="A0A1C3N924"/>
<dbReference type="STRING" id="307121.GA0070620_4646"/>
<sequence length="207" mass="21850">MKEHLDQPGRTRWRRFAAMMLPATAAVGAILFGMSSGAIAADVTVSGQTFKIGAERLEGDGFKQYGGIVREKGKDGKPGAVHPVALSEIASADLYDLCQSVRADLPGLPVVLTINAGQGKEPARAKDLLIAMDSLGGNATFTNIRIGRDATDLNPTAQAGSFGQNSDHVTITDLQQVSRYTTAATFNLTGLRLKVNVGDDAKGKECF</sequence>
<dbReference type="InterPro" id="IPR046198">
    <property type="entry name" value="DUF6230"/>
</dbReference>
<keyword evidence="3" id="KW-1185">Reference proteome</keyword>
<keyword evidence="1" id="KW-0732">Signal</keyword>
<feature type="chain" id="PRO_5008678784" description="Cholesterol esterase" evidence="1">
    <location>
        <begin position="41"/>
        <end position="207"/>
    </location>
</feature>
<dbReference type="OrthoDB" id="4238587at2"/>
<evidence type="ECO:0000313" key="3">
    <source>
        <dbReference type="Proteomes" id="UP000199393"/>
    </source>
</evidence>
<organism evidence="2 3">
    <name type="scientific">Micromonospora krabiensis</name>
    <dbReference type="NCBI Taxonomy" id="307121"/>
    <lineage>
        <taxon>Bacteria</taxon>
        <taxon>Bacillati</taxon>
        <taxon>Actinomycetota</taxon>
        <taxon>Actinomycetes</taxon>
        <taxon>Micromonosporales</taxon>
        <taxon>Micromonosporaceae</taxon>
        <taxon>Micromonospora</taxon>
    </lineage>
</organism>
<proteinExistence type="predicted"/>
<accession>A0A1C3N924</accession>
<protein>
    <recommendedName>
        <fullName evidence="4">Cholesterol esterase</fullName>
    </recommendedName>
</protein>
<gene>
    <name evidence="2" type="ORF">GA0070620_4646</name>
</gene>